<keyword evidence="1" id="KW-1133">Transmembrane helix</keyword>
<dbReference type="InterPro" id="IPR029063">
    <property type="entry name" value="SAM-dependent_MTases_sf"/>
</dbReference>
<dbReference type="AlphaFoldDB" id="A0A411YI62"/>
<keyword evidence="1" id="KW-0812">Transmembrane</keyword>
<dbReference type="Gene3D" id="3.40.50.150">
    <property type="entry name" value="Vaccinia Virus protein VP39"/>
    <property type="match status" value="1"/>
</dbReference>
<reference evidence="2 3" key="1">
    <citation type="submission" date="2019-01" db="EMBL/GenBank/DDBJ databases">
        <title>Egibacter rhizosphaerae EGI 80759T.</title>
        <authorList>
            <person name="Chen D.-D."/>
            <person name="Tian Y."/>
            <person name="Jiao J.-Y."/>
            <person name="Zhang X.-T."/>
            <person name="Zhang Y.-G."/>
            <person name="Zhang Y."/>
            <person name="Xiao M."/>
            <person name="Shu W.-S."/>
            <person name="Li W.-J."/>
        </authorList>
    </citation>
    <scope>NUCLEOTIDE SEQUENCE [LARGE SCALE GENOMIC DNA]</scope>
    <source>
        <strain evidence="2 3">EGI 80759</strain>
    </source>
</reference>
<proteinExistence type="predicted"/>
<evidence type="ECO:0000256" key="1">
    <source>
        <dbReference type="SAM" id="Phobius"/>
    </source>
</evidence>
<organism evidence="2 3">
    <name type="scientific">Egibacter rhizosphaerae</name>
    <dbReference type="NCBI Taxonomy" id="1670831"/>
    <lineage>
        <taxon>Bacteria</taxon>
        <taxon>Bacillati</taxon>
        <taxon>Actinomycetota</taxon>
        <taxon>Nitriliruptoria</taxon>
        <taxon>Egibacterales</taxon>
        <taxon>Egibacteraceae</taxon>
        <taxon>Egibacter</taxon>
    </lineage>
</organism>
<dbReference type="SUPFAM" id="SSF53335">
    <property type="entry name" value="S-adenosyl-L-methionine-dependent methyltransferases"/>
    <property type="match status" value="1"/>
</dbReference>
<dbReference type="Pfam" id="PF13578">
    <property type="entry name" value="Methyltransf_24"/>
    <property type="match status" value="1"/>
</dbReference>
<keyword evidence="1" id="KW-0472">Membrane</keyword>
<dbReference type="EMBL" id="CP036402">
    <property type="protein sequence ID" value="QBI20831.1"/>
    <property type="molecule type" value="Genomic_DNA"/>
</dbReference>
<gene>
    <name evidence="2" type="ORF">ER308_15475</name>
</gene>
<dbReference type="OrthoDB" id="823440at2"/>
<keyword evidence="3" id="KW-1185">Reference proteome</keyword>
<dbReference type="Proteomes" id="UP000291469">
    <property type="component" value="Chromosome"/>
</dbReference>
<protein>
    <submittedName>
        <fullName evidence="2">Uncharacterized protein</fullName>
    </submittedName>
</protein>
<name>A0A411YI62_9ACTN</name>
<dbReference type="KEGG" id="erz:ER308_15475"/>
<accession>A0A411YI62</accession>
<evidence type="ECO:0000313" key="3">
    <source>
        <dbReference type="Proteomes" id="UP000291469"/>
    </source>
</evidence>
<evidence type="ECO:0000313" key="2">
    <source>
        <dbReference type="EMBL" id="QBI20831.1"/>
    </source>
</evidence>
<sequence>MSGTAWLVTIGLLQIVLLGALIVGGGLLWRWSERAAHERDVRARKERRELATSMAEDRREWKQRMNRAAASGARTALAEARESDARAGSVRDIVRRGELRNYHQLEALMALYTLLQPTAPLPQMRRYALSPDAGWVLVDEILQGEPKIVVECGSGASTILIGLALRQVGSDGRVIALEHDPTFAARTREEVERLGLGEVAEVAHAPLSPQWLRGRSFEWYDPRAVEGIESIDLILVDGPPRSTGELARYPALPMLADKWALDGTLLLDDADREDETRIRELWEADCGPLAMDHVRSEKGLLVVRRR</sequence>
<feature type="transmembrane region" description="Helical" evidence="1">
    <location>
        <begin position="6"/>
        <end position="29"/>
    </location>
</feature>